<dbReference type="CDD" id="cd04645">
    <property type="entry name" value="LbH_gamma_CA_like"/>
    <property type="match status" value="1"/>
</dbReference>
<dbReference type="InterPro" id="IPR047324">
    <property type="entry name" value="LbH_gamma_CA-like"/>
</dbReference>
<evidence type="ECO:0000313" key="2">
    <source>
        <dbReference type="Proteomes" id="UP001368270"/>
    </source>
</evidence>
<dbReference type="InterPro" id="IPR001451">
    <property type="entry name" value="Hexapep"/>
</dbReference>
<dbReference type="EMBL" id="JBBGAZ010000001">
    <property type="protein sequence ID" value="MEJ5217051.1"/>
    <property type="molecule type" value="Genomic_DNA"/>
</dbReference>
<dbReference type="InterPro" id="IPR050484">
    <property type="entry name" value="Transf_Hexapept/Carb_Anhydrase"/>
</dbReference>
<proteinExistence type="predicted"/>
<accession>A0ABU8QCD2</accession>
<keyword evidence="2" id="KW-1185">Reference proteome</keyword>
<dbReference type="RefSeq" id="WP_339402098.1">
    <property type="nucleotide sequence ID" value="NZ_JBBGAZ010000001.1"/>
</dbReference>
<dbReference type="Gene3D" id="2.160.10.10">
    <property type="entry name" value="Hexapeptide repeat proteins"/>
    <property type="match status" value="1"/>
</dbReference>
<sequence length="173" mass="18229">MTLYSLDGVSPQVAEDSWIAPDANVIGKIVIQQGASIWFGATLRGDNEAIVIGRGSNVQENTIMHTDMGYPLTVGEGCTIGHKALLHGCTIGDNTLIGMGAVILNGAKIGKNCLIGANALITENKVIPDGSLVMGSPGKVVRELDEQGIQGLRASALNYQQNMRRFRAGLAQI</sequence>
<comment type="caution">
    <text evidence="1">The sequence shown here is derived from an EMBL/GenBank/DDBJ whole genome shotgun (WGS) entry which is preliminary data.</text>
</comment>
<dbReference type="PANTHER" id="PTHR13061">
    <property type="entry name" value="DYNACTIN SUBUNIT P25"/>
    <property type="match status" value="1"/>
</dbReference>
<name>A0ABU8QCD2_9RHOB</name>
<dbReference type="InterPro" id="IPR011004">
    <property type="entry name" value="Trimer_LpxA-like_sf"/>
</dbReference>
<reference evidence="1 2" key="1">
    <citation type="submission" date="2024-03" db="EMBL/GenBank/DDBJ databases">
        <title>Cognatishimia coralii sp. nov., a marine bacterium isolated from coral surrounding seawater.</title>
        <authorList>
            <person name="Liu X."/>
            <person name="Liu S."/>
            <person name="Sun H."/>
            <person name="Zhang Y."/>
        </authorList>
    </citation>
    <scope>NUCLEOTIDE SEQUENCE [LARGE SCALE GENOMIC DNA]</scope>
    <source>
        <strain evidence="1 2">D5M38</strain>
    </source>
</reference>
<gene>
    <name evidence="1" type="ORF">WG622_02255</name>
</gene>
<dbReference type="Proteomes" id="UP001368270">
    <property type="component" value="Unassembled WGS sequence"/>
</dbReference>
<dbReference type="Pfam" id="PF00132">
    <property type="entry name" value="Hexapep"/>
    <property type="match status" value="1"/>
</dbReference>
<evidence type="ECO:0000313" key="1">
    <source>
        <dbReference type="EMBL" id="MEJ5217051.1"/>
    </source>
</evidence>
<organism evidence="1 2">
    <name type="scientific">Cognatishimia coralii</name>
    <dbReference type="NCBI Taxonomy" id="3083254"/>
    <lineage>
        <taxon>Bacteria</taxon>
        <taxon>Pseudomonadati</taxon>
        <taxon>Pseudomonadota</taxon>
        <taxon>Alphaproteobacteria</taxon>
        <taxon>Rhodobacterales</taxon>
        <taxon>Paracoccaceae</taxon>
        <taxon>Cognatishimia</taxon>
    </lineage>
</organism>
<protein>
    <submittedName>
        <fullName evidence="1">Gamma carbonic anhydrase family protein</fullName>
    </submittedName>
</protein>
<dbReference type="PANTHER" id="PTHR13061:SF29">
    <property type="entry name" value="GAMMA CARBONIC ANHYDRASE-LIKE 1, MITOCHONDRIAL-RELATED"/>
    <property type="match status" value="1"/>
</dbReference>
<dbReference type="SUPFAM" id="SSF51161">
    <property type="entry name" value="Trimeric LpxA-like enzymes"/>
    <property type="match status" value="1"/>
</dbReference>